<keyword evidence="1" id="KW-0812">Transmembrane</keyword>
<protein>
    <submittedName>
        <fullName evidence="2">Ovule protein</fullName>
    </submittedName>
</protein>
<dbReference type="WBParaSite" id="BTMF_0000482901-mRNA-1">
    <property type="protein sequence ID" value="BTMF_0000482901-mRNA-1"/>
    <property type="gene ID" value="BTMF_0000482901"/>
</dbReference>
<evidence type="ECO:0000313" key="2">
    <source>
        <dbReference type="WBParaSite" id="BTMF_0000482901-mRNA-1"/>
    </source>
</evidence>
<name>A0A0R3QEN8_9BILA</name>
<dbReference type="AlphaFoldDB" id="A0A0R3QEN8"/>
<reference evidence="2" key="1">
    <citation type="submission" date="2017-02" db="UniProtKB">
        <authorList>
            <consortium name="WormBaseParasite"/>
        </authorList>
    </citation>
    <scope>IDENTIFICATION</scope>
</reference>
<sequence length="95" mass="11848">LFHHFHYHCLNQHFHLHFLFFGTAFLRRLFYLFQLPDCYYHHSSSLFHSPKVLRYLIFSSHHVFFSYYLQRYHLSNTRKYTKVGMIQRSHNLPLN</sequence>
<accession>A0A0R3QEN8</accession>
<evidence type="ECO:0000256" key="1">
    <source>
        <dbReference type="SAM" id="Phobius"/>
    </source>
</evidence>
<feature type="transmembrane region" description="Helical" evidence="1">
    <location>
        <begin position="52"/>
        <end position="69"/>
    </location>
</feature>
<keyword evidence="1" id="KW-0472">Membrane</keyword>
<feature type="transmembrane region" description="Helical" evidence="1">
    <location>
        <begin position="14"/>
        <end position="32"/>
    </location>
</feature>
<proteinExistence type="predicted"/>
<keyword evidence="1" id="KW-1133">Transmembrane helix</keyword>
<organism evidence="2">
    <name type="scientific">Brugia timori</name>
    <dbReference type="NCBI Taxonomy" id="42155"/>
    <lineage>
        <taxon>Eukaryota</taxon>
        <taxon>Metazoa</taxon>
        <taxon>Ecdysozoa</taxon>
        <taxon>Nematoda</taxon>
        <taxon>Chromadorea</taxon>
        <taxon>Rhabditida</taxon>
        <taxon>Spirurina</taxon>
        <taxon>Spiruromorpha</taxon>
        <taxon>Filarioidea</taxon>
        <taxon>Onchocercidae</taxon>
        <taxon>Brugia</taxon>
    </lineage>
</organism>